<name>A0ABM8KE50_9FLAO</name>
<sequence length="368" mass="40271">MNFKKIALYVLPILAVGFTSCTKDEQSTPPLVIPTAYDATSYTVNVVGEYELRTNFAAFINEVKKGRVAGTTVTESKLKELFEAGTNSVSKNTTVALRTEFLMLFAEIEKASKGKTYQFGKTPTENINGGVAGGYLFDETGLELEQIIDKGSFGGVFYNKAIEVLANPTLVNLDKALALYGANPTFPNTPTVKPENPQPDILMANYGARRTKGTGGLYTEVRAAFIKAQAAIKAGEKYNADRDAAIAEILIKWEQINAGTVINYLFDVEARLTTAPATDASKAAAMHSYGECVGFLKGFKGFTKKKITDAQLDDALTKMNNTASYKLIDNQVEIAKLLQIRNSLQAIYGFTDTQMVEFKNNYVKLENR</sequence>
<evidence type="ECO:0000313" key="1">
    <source>
        <dbReference type="EMBL" id="CAA9195306.1"/>
    </source>
</evidence>
<dbReference type="PROSITE" id="PS51257">
    <property type="entry name" value="PROKAR_LIPOPROTEIN"/>
    <property type="match status" value="1"/>
</dbReference>
<evidence type="ECO:0008006" key="3">
    <source>
        <dbReference type="Google" id="ProtNLM"/>
    </source>
</evidence>
<gene>
    <name evidence="1" type="ORF">FLACOL7796_00563</name>
</gene>
<protein>
    <recommendedName>
        <fullName evidence="3">Imelysin-like domain-containing protein</fullName>
    </recommendedName>
</protein>
<evidence type="ECO:0000313" key="2">
    <source>
        <dbReference type="Proteomes" id="UP000474567"/>
    </source>
</evidence>
<dbReference type="RefSeq" id="WP_173964561.1">
    <property type="nucleotide sequence ID" value="NZ_CADCST010000057.1"/>
</dbReference>
<comment type="caution">
    <text evidence="1">The sequence shown here is derived from an EMBL/GenBank/DDBJ whole genome shotgun (WGS) entry which is preliminary data.</text>
</comment>
<proteinExistence type="predicted"/>
<keyword evidence="2" id="KW-1185">Reference proteome</keyword>
<dbReference type="Proteomes" id="UP000474567">
    <property type="component" value="Unassembled WGS sequence"/>
</dbReference>
<accession>A0ABM8KE50</accession>
<dbReference type="EMBL" id="CADCST010000057">
    <property type="protein sequence ID" value="CAA9195306.1"/>
    <property type="molecule type" value="Genomic_DNA"/>
</dbReference>
<organism evidence="1 2">
    <name type="scientific">Flavobacterium collinsii</name>
    <dbReference type="NCBI Taxonomy" id="1114861"/>
    <lineage>
        <taxon>Bacteria</taxon>
        <taxon>Pseudomonadati</taxon>
        <taxon>Bacteroidota</taxon>
        <taxon>Flavobacteriia</taxon>
        <taxon>Flavobacteriales</taxon>
        <taxon>Flavobacteriaceae</taxon>
        <taxon>Flavobacterium</taxon>
    </lineage>
</organism>
<reference evidence="1 2" key="1">
    <citation type="submission" date="2020-02" db="EMBL/GenBank/DDBJ databases">
        <authorList>
            <person name="Criscuolo A."/>
        </authorList>
    </citation>
    <scope>NUCLEOTIDE SEQUENCE [LARGE SCALE GENOMIC DNA]</scope>
    <source>
        <strain evidence="1">CECT7796</strain>
    </source>
</reference>